<dbReference type="Gene3D" id="2.30.130.10">
    <property type="entry name" value="PUA domain"/>
    <property type="match status" value="1"/>
</dbReference>
<keyword evidence="5" id="KW-0808">Transferase</keyword>
<reference evidence="10" key="2">
    <citation type="journal article" date="2023" name="Biology">
        <title>Prokaryotic Life Associated with Coal-Fire Gas Vents Revealed by Metagenomics.</title>
        <authorList>
            <person name="Kadnikov V.V."/>
            <person name="Mardanov A.V."/>
            <person name="Beletsky A.V."/>
            <person name="Karnachuk O.V."/>
            <person name="Ravin N.V."/>
        </authorList>
    </citation>
    <scope>NUCLEOTIDE SEQUENCE</scope>
    <source>
        <strain evidence="10">Bu02</strain>
    </source>
</reference>
<dbReference type="GO" id="GO:0032259">
    <property type="term" value="P:methylation"/>
    <property type="evidence" value="ECO:0007669"/>
    <property type="project" value="UniProtKB-KW"/>
</dbReference>
<comment type="subcellular location">
    <subcellularLocation>
        <location evidence="1">Cytoplasm</location>
    </subcellularLocation>
</comment>
<dbReference type="InterPro" id="IPR019614">
    <property type="entry name" value="SAM-dep_methyl-trfase"/>
</dbReference>
<keyword evidence="7" id="KW-0694">RNA-binding</keyword>
<evidence type="ECO:0000256" key="6">
    <source>
        <dbReference type="ARBA" id="ARBA00022691"/>
    </source>
</evidence>
<dbReference type="Pfam" id="PF17785">
    <property type="entry name" value="PUA_3"/>
    <property type="match status" value="1"/>
</dbReference>
<dbReference type="Pfam" id="PF10672">
    <property type="entry name" value="Methyltrans_SAM"/>
    <property type="match status" value="1"/>
</dbReference>
<sequence length="400" mass="44516">MTAVVNLLPGVPHRVLHGHPWVFSNEVKSIDGTYSPGDIVEIRSPGGKFVALGYINPNSAILVRLLSREDRAIDRDFFRERLQSALEYRRTLFGVQSFAEDERGFRLVFSEADFLPGLVVDIFGGYLVFQTLTLGIDKWKETIIDLLAELVSPKGIYERNDAPVRELEGLDLVAGYVGKPFNPLVEMVENGVRVLVDVQKGQKTGYFLDQSANRLALRPFVKGKTVLDAFSYSGGFGLSAMMGGAEEVLCLDVSEAALDMAKASAELNGFRQKMRFRAGNAFDVLRELESKGASFDVVVLDPPAFARSRKMVERALAGYKEINLRAMRILKPGGFLCTSSCSHHVTKEEFDAMLFDAARDAGKYLRIVESRGQRSDHPILSGVPETEYLKFRLCQVLPRH</sequence>
<keyword evidence="2" id="KW-0963">Cytoplasm</keyword>
<dbReference type="InterPro" id="IPR041532">
    <property type="entry name" value="RlmI-like_PUA"/>
</dbReference>
<dbReference type="GO" id="GO:0006364">
    <property type="term" value="P:rRNA processing"/>
    <property type="evidence" value="ECO:0007669"/>
    <property type="project" value="UniProtKB-KW"/>
</dbReference>
<evidence type="ECO:0000313" key="10">
    <source>
        <dbReference type="EMBL" id="QUL97750.1"/>
    </source>
</evidence>
<feature type="domain" description="PUA" evidence="9">
    <location>
        <begin position="3"/>
        <end position="87"/>
    </location>
</feature>
<comment type="similarity">
    <text evidence="8">Belongs to the methyltransferase superfamily. RlmI family.</text>
</comment>
<dbReference type="InterPro" id="IPR029063">
    <property type="entry name" value="SAM-dependent_MTases_sf"/>
</dbReference>
<organism evidence="10">
    <name type="scientific">Candidatus Fermentithermobacillus carboniphilus</name>
    <dbReference type="NCBI Taxonomy" id="3085328"/>
    <lineage>
        <taxon>Bacteria</taxon>
        <taxon>Bacillati</taxon>
        <taxon>Bacillota</taxon>
        <taxon>Candidatus Fermentithermobacillia</taxon>
        <taxon>Candidatus Fermentithermobacillales</taxon>
        <taxon>Candidatus Fermentithermobacillaceae</taxon>
        <taxon>Candidatus Fermentithermobacillus</taxon>
    </lineage>
</organism>
<dbReference type="InterPro" id="IPR002478">
    <property type="entry name" value="PUA"/>
</dbReference>
<dbReference type="InterPro" id="IPR036974">
    <property type="entry name" value="PUA_sf"/>
</dbReference>
<evidence type="ECO:0000256" key="3">
    <source>
        <dbReference type="ARBA" id="ARBA00022552"/>
    </source>
</evidence>
<evidence type="ECO:0000256" key="4">
    <source>
        <dbReference type="ARBA" id="ARBA00022603"/>
    </source>
</evidence>
<dbReference type="EMBL" id="CP062796">
    <property type="protein sequence ID" value="QUL97750.1"/>
    <property type="molecule type" value="Genomic_DNA"/>
</dbReference>
<evidence type="ECO:0000256" key="7">
    <source>
        <dbReference type="ARBA" id="ARBA00022884"/>
    </source>
</evidence>
<dbReference type="PANTHER" id="PTHR42873:SF1">
    <property type="entry name" value="S-ADENOSYLMETHIONINE-DEPENDENT METHYLTRANSFERASE DOMAIN-CONTAINING PROTEIN"/>
    <property type="match status" value="1"/>
</dbReference>
<dbReference type="CDD" id="cd02440">
    <property type="entry name" value="AdoMet_MTases"/>
    <property type="match status" value="1"/>
</dbReference>
<keyword evidence="3" id="KW-0698">rRNA processing</keyword>
<accession>A0AAT9L9P4</accession>
<evidence type="ECO:0000256" key="2">
    <source>
        <dbReference type="ARBA" id="ARBA00022490"/>
    </source>
</evidence>
<evidence type="ECO:0000256" key="1">
    <source>
        <dbReference type="ARBA" id="ARBA00004496"/>
    </source>
</evidence>
<dbReference type="CDD" id="cd11572">
    <property type="entry name" value="RlmI_M_like"/>
    <property type="match status" value="1"/>
</dbReference>
<dbReference type="GO" id="GO:0008168">
    <property type="term" value="F:methyltransferase activity"/>
    <property type="evidence" value="ECO:0007669"/>
    <property type="project" value="UniProtKB-KW"/>
</dbReference>
<gene>
    <name evidence="10" type="ORF">IMF26_06440</name>
</gene>
<dbReference type="SMART" id="SM00359">
    <property type="entry name" value="PUA"/>
    <property type="match status" value="1"/>
</dbReference>
<dbReference type="InterPro" id="IPR015947">
    <property type="entry name" value="PUA-like_sf"/>
</dbReference>
<proteinExistence type="inferred from homology"/>
<dbReference type="KEGG" id="fcz:IMF26_06440"/>
<keyword evidence="6" id="KW-0949">S-adenosyl-L-methionine</keyword>
<evidence type="ECO:0000259" key="9">
    <source>
        <dbReference type="SMART" id="SM00359"/>
    </source>
</evidence>
<keyword evidence="4 10" id="KW-0489">Methyltransferase</keyword>
<evidence type="ECO:0000256" key="5">
    <source>
        <dbReference type="ARBA" id="ARBA00022679"/>
    </source>
</evidence>
<dbReference type="SUPFAM" id="SSF88697">
    <property type="entry name" value="PUA domain-like"/>
    <property type="match status" value="1"/>
</dbReference>
<dbReference type="GO" id="GO:0005737">
    <property type="term" value="C:cytoplasm"/>
    <property type="evidence" value="ECO:0007669"/>
    <property type="project" value="UniProtKB-SubCell"/>
</dbReference>
<dbReference type="SUPFAM" id="SSF53335">
    <property type="entry name" value="S-adenosyl-L-methionine-dependent methyltransferases"/>
    <property type="match status" value="1"/>
</dbReference>
<dbReference type="PANTHER" id="PTHR42873">
    <property type="entry name" value="RIBOSOMAL RNA LARGE SUBUNIT METHYLTRANSFERASE"/>
    <property type="match status" value="1"/>
</dbReference>
<protein>
    <submittedName>
        <fullName evidence="10">Class I SAM-dependent rRNA methyltransferase</fullName>
    </submittedName>
</protein>
<evidence type="ECO:0000256" key="8">
    <source>
        <dbReference type="ARBA" id="ARBA00038091"/>
    </source>
</evidence>
<name>A0AAT9L9P4_9FIRM</name>
<dbReference type="AlphaFoldDB" id="A0AAT9L9P4"/>
<dbReference type="Gene3D" id="3.30.750.80">
    <property type="entry name" value="RNA methyltransferase domain (HRMD) like"/>
    <property type="match status" value="1"/>
</dbReference>
<dbReference type="PROSITE" id="PS50890">
    <property type="entry name" value="PUA"/>
    <property type="match status" value="1"/>
</dbReference>
<reference evidence="10" key="1">
    <citation type="submission" date="2020-10" db="EMBL/GenBank/DDBJ databases">
        <authorList>
            <person name="Kadnikov V."/>
            <person name="Beletsky A.V."/>
            <person name="Mardanov A.V."/>
            <person name="Karnachuk O.V."/>
            <person name="Ravin N.V."/>
        </authorList>
    </citation>
    <scope>NUCLEOTIDE SEQUENCE</scope>
    <source>
        <strain evidence="10">Bu02</strain>
    </source>
</reference>
<dbReference type="GO" id="GO:0003723">
    <property type="term" value="F:RNA binding"/>
    <property type="evidence" value="ECO:0007669"/>
    <property type="project" value="UniProtKB-KW"/>
</dbReference>
<dbReference type="CDD" id="cd21153">
    <property type="entry name" value="PUA_RlmI"/>
    <property type="match status" value="1"/>
</dbReference>
<dbReference type="Gene3D" id="3.40.50.150">
    <property type="entry name" value="Vaccinia Virus protein VP39"/>
    <property type="match status" value="1"/>
</dbReference>